<organism evidence="11 12">
    <name type="scientific">Staphylococcus saccharolyticus</name>
    <dbReference type="NCBI Taxonomy" id="33028"/>
    <lineage>
        <taxon>Bacteria</taxon>
        <taxon>Bacillati</taxon>
        <taxon>Bacillota</taxon>
        <taxon>Bacilli</taxon>
        <taxon>Bacillales</taxon>
        <taxon>Staphylococcaceae</taxon>
        <taxon>Staphylococcus</taxon>
    </lineage>
</organism>
<protein>
    <recommendedName>
        <fullName evidence="8">Ammonium transporter</fullName>
    </recommendedName>
</protein>
<dbReference type="InterPro" id="IPR001905">
    <property type="entry name" value="Ammonium_transpt"/>
</dbReference>
<dbReference type="EMBL" id="UHDZ01000001">
    <property type="protein sequence ID" value="SUM70082.1"/>
    <property type="molecule type" value="Genomic_DNA"/>
</dbReference>
<feature type="domain" description="Ammonium transporter AmtB-like" evidence="10">
    <location>
        <begin position="8"/>
        <end position="148"/>
    </location>
</feature>
<dbReference type="GO" id="GO:0005886">
    <property type="term" value="C:plasma membrane"/>
    <property type="evidence" value="ECO:0007669"/>
    <property type="project" value="TreeGrafter"/>
</dbReference>
<feature type="transmembrane region" description="Helical" evidence="9">
    <location>
        <begin position="43"/>
        <end position="63"/>
    </location>
</feature>
<feature type="transmembrane region" description="Helical" evidence="9">
    <location>
        <begin position="126"/>
        <end position="146"/>
    </location>
</feature>
<keyword evidence="12" id="KW-1185">Reference proteome</keyword>
<feature type="transmembrane region" description="Helical" evidence="9">
    <location>
        <begin position="6"/>
        <end position="31"/>
    </location>
</feature>
<evidence type="ECO:0000256" key="5">
    <source>
        <dbReference type="ARBA" id="ARBA00022989"/>
    </source>
</evidence>
<evidence type="ECO:0000313" key="11">
    <source>
        <dbReference type="EMBL" id="SUM70082.1"/>
    </source>
</evidence>
<dbReference type="InterPro" id="IPR029020">
    <property type="entry name" value="Ammonium/urea_transptr"/>
</dbReference>
<keyword evidence="3" id="KW-0813">Transport</keyword>
<evidence type="ECO:0000256" key="3">
    <source>
        <dbReference type="ARBA" id="ARBA00022448"/>
    </source>
</evidence>
<dbReference type="InterPro" id="IPR024041">
    <property type="entry name" value="NH4_transpt_AmtB-like_dom"/>
</dbReference>
<accession>A0A380H119</accession>
<evidence type="ECO:0000256" key="2">
    <source>
        <dbReference type="ARBA" id="ARBA00005887"/>
    </source>
</evidence>
<gene>
    <name evidence="11" type="primary">amtB</name>
    <name evidence="11" type="ORF">NCTC11807_01047</name>
</gene>
<feature type="transmembrane region" description="Helical" evidence="9">
    <location>
        <begin position="95"/>
        <end position="114"/>
    </location>
</feature>
<keyword evidence="6 9" id="KW-0472">Membrane</keyword>
<evidence type="ECO:0000256" key="7">
    <source>
        <dbReference type="ARBA" id="ARBA00023177"/>
    </source>
</evidence>
<evidence type="ECO:0000313" key="12">
    <source>
        <dbReference type="Proteomes" id="UP000255425"/>
    </source>
</evidence>
<name>A0A380H119_9STAP</name>
<evidence type="ECO:0000256" key="9">
    <source>
        <dbReference type="SAM" id="Phobius"/>
    </source>
</evidence>
<dbReference type="GO" id="GO:0008519">
    <property type="term" value="F:ammonium channel activity"/>
    <property type="evidence" value="ECO:0007669"/>
    <property type="project" value="InterPro"/>
</dbReference>
<reference evidence="11 12" key="1">
    <citation type="submission" date="2018-06" db="EMBL/GenBank/DDBJ databases">
        <authorList>
            <consortium name="Pathogen Informatics"/>
            <person name="Doyle S."/>
        </authorList>
    </citation>
    <scope>NUCLEOTIDE SEQUENCE [LARGE SCALE GENOMIC DNA]</scope>
    <source>
        <strain evidence="11 12">NCTC11807</strain>
    </source>
</reference>
<evidence type="ECO:0000259" key="10">
    <source>
        <dbReference type="Pfam" id="PF00909"/>
    </source>
</evidence>
<dbReference type="Proteomes" id="UP000255425">
    <property type="component" value="Unassembled WGS sequence"/>
</dbReference>
<keyword evidence="4 9" id="KW-0812">Transmembrane</keyword>
<dbReference type="PANTHER" id="PTHR43029:SF10">
    <property type="entry name" value="AMMONIUM TRANSPORTER MEP2"/>
    <property type="match status" value="1"/>
</dbReference>
<evidence type="ECO:0000256" key="1">
    <source>
        <dbReference type="ARBA" id="ARBA00004141"/>
    </source>
</evidence>
<dbReference type="SUPFAM" id="SSF111352">
    <property type="entry name" value="Ammonium transporter"/>
    <property type="match status" value="1"/>
</dbReference>
<proteinExistence type="inferred from homology"/>
<sequence length="153" mass="17221">MNMDDTIFLFLCTLLVWLMTPGLSLFYGGLVQSKNALDTVMQSMTAIVIVTFVWMVIGFSISFDEGNDWLGVLKFLGLNHVGFATSKVLSPHVPLAQFMLFQMMFCTIAISILSGSIAEKMRFIPYVIFVGLWVVLIYSPVAHWVWGVDRLLN</sequence>
<keyword evidence="7" id="KW-0924">Ammonia transport</keyword>
<evidence type="ECO:0000256" key="6">
    <source>
        <dbReference type="ARBA" id="ARBA00023136"/>
    </source>
</evidence>
<dbReference type="AlphaFoldDB" id="A0A380H119"/>
<dbReference type="Pfam" id="PF00909">
    <property type="entry name" value="Ammonium_transp"/>
    <property type="match status" value="1"/>
</dbReference>
<evidence type="ECO:0000256" key="8">
    <source>
        <dbReference type="ARBA" id="ARBA00050025"/>
    </source>
</evidence>
<comment type="similarity">
    <text evidence="2">Belongs to the ammonia transporter channel (TC 1.A.11.2) family.</text>
</comment>
<evidence type="ECO:0000256" key="4">
    <source>
        <dbReference type="ARBA" id="ARBA00022692"/>
    </source>
</evidence>
<dbReference type="Gene3D" id="1.10.3430.10">
    <property type="entry name" value="Ammonium transporter AmtB like domains"/>
    <property type="match status" value="1"/>
</dbReference>
<comment type="subcellular location">
    <subcellularLocation>
        <location evidence="1">Membrane</location>
        <topology evidence="1">Multi-pass membrane protein</topology>
    </subcellularLocation>
</comment>
<dbReference type="PANTHER" id="PTHR43029">
    <property type="entry name" value="AMMONIUM TRANSPORTER MEP2"/>
    <property type="match status" value="1"/>
</dbReference>
<keyword evidence="5 9" id="KW-1133">Transmembrane helix</keyword>